<dbReference type="SUPFAM" id="SSF49899">
    <property type="entry name" value="Concanavalin A-like lectins/glucanases"/>
    <property type="match status" value="1"/>
</dbReference>
<evidence type="ECO:0000313" key="2">
    <source>
        <dbReference type="EMBL" id="KKN03018.1"/>
    </source>
</evidence>
<sequence>MKKKFILLSLVLMFCINFISGATFDNIAQFDEDVGKYGKYTIRNSILGIPFLQLDKVVELELKENTFICDGFDCYAEKEIILYESGVLISDIRFLYTSKDGREYYHNNPYTLKIENDGKWIDYQIGEETEPGTYYVRLEGKLPNMWTTVDWQIKSNGFWTENWAEWTSGLNLQLLAYYNMTNTTLTLVPDLTENGFDIEILRNGGLVPNERDGIIGTAQGNFTDVNTQLNMTGSPYRFSNRSFSMAFWVNLSGDCGNNGNAHFFFDSERLKLNFRVDVGNCEFLFNIDDLEIIVTDGINLTDNMFHQLGFNINSTGGVALYYDGVLNTTSSSSISGTLMSNISDFETNSIAPGVNYTFDEVGLWNRTLSDAEFLQLYNGGVGITFSPILTEVTLVSPANDSSLLSGQRSFNGTVTVDTALNITNVTLYIWNSTNLINFTTNFTIETTELNVNSYNLSANLLNPDDYTWNYFACSNDTVSDPCGWALENRTFSISQIAEDTLTFEPFVTETSIQTFALNFTTNIDVLSIDSFLNYNGTRTQGSANCAGGLCNLSNIITIPKIELPTENKTFFWELTLFNGTDSININTSKHEQNVSEIIFQECDGGPESVVMNFTAFNETDLFKLSPFDFDGTFDIWVGTGEFKKTINITKTNIDSVVLCISPDDNYFIDGEIEYDQTGASNFTQRNYFFQNDTINNTIIQNISLGLLDGSLSTTFILAAQDGDLLPFPNILIYTERFYPGLDEFRIVQVAKTDDNGRSTGFFKTETVDYRFRIKANGTTLLLTEIQKVVGESVPFTLTFTIGADEGPSWDGFEEVDDLDGTLLWNKTSSLLTFTYVDSSADFGFANLIVEKLRGNESNEGICDLTSTETSAIITCNLTGNVTGLYTARAFISRSGVSSLVAQLTFQIEDFSEVIGDLGLFLGWFLILIASFTFRFNELAGIFMVNVAAFAVNYFGLIAFGPVFLSAMVAISIIIAVVLER</sequence>
<feature type="transmembrane region" description="Helical" evidence="1">
    <location>
        <begin position="913"/>
        <end position="931"/>
    </location>
</feature>
<dbReference type="Gene3D" id="2.60.120.200">
    <property type="match status" value="1"/>
</dbReference>
<gene>
    <name evidence="2" type="ORF">LCGC14_1111940</name>
</gene>
<evidence type="ECO:0000256" key="1">
    <source>
        <dbReference type="SAM" id="Phobius"/>
    </source>
</evidence>
<organism evidence="2">
    <name type="scientific">marine sediment metagenome</name>
    <dbReference type="NCBI Taxonomy" id="412755"/>
    <lineage>
        <taxon>unclassified sequences</taxon>
        <taxon>metagenomes</taxon>
        <taxon>ecological metagenomes</taxon>
    </lineage>
</organism>
<dbReference type="Pfam" id="PF13385">
    <property type="entry name" value="Laminin_G_3"/>
    <property type="match status" value="1"/>
</dbReference>
<comment type="caution">
    <text evidence="2">The sequence shown here is derived from an EMBL/GenBank/DDBJ whole genome shotgun (WGS) entry which is preliminary data.</text>
</comment>
<dbReference type="InterPro" id="IPR013320">
    <property type="entry name" value="ConA-like_dom_sf"/>
</dbReference>
<keyword evidence="1" id="KW-0472">Membrane</keyword>
<reference evidence="2" key="1">
    <citation type="journal article" date="2015" name="Nature">
        <title>Complex archaea that bridge the gap between prokaryotes and eukaryotes.</title>
        <authorList>
            <person name="Spang A."/>
            <person name="Saw J.H."/>
            <person name="Jorgensen S.L."/>
            <person name="Zaremba-Niedzwiedzka K."/>
            <person name="Martijn J."/>
            <person name="Lind A.E."/>
            <person name="van Eijk R."/>
            <person name="Schleper C."/>
            <person name="Guy L."/>
            <person name="Ettema T.J."/>
        </authorList>
    </citation>
    <scope>NUCLEOTIDE SEQUENCE</scope>
</reference>
<dbReference type="EMBL" id="LAZR01005081">
    <property type="protein sequence ID" value="KKN03018.1"/>
    <property type="molecule type" value="Genomic_DNA"/>
</dbReference>
<protein>
    <recommendedName>
        <fullName evidence="3">LamG domain-containing protein</fullName>
    </recommendedName>
</protein>
<proteinExistence type="predicted"/>
<name>A0A0F9QCL3_9ZZZZ</name>
<accession>A0A0F9QCL3</accession>
<keyword evidence="1" id="KW-0812">Transmembrane</keyword>
<feature type="transmembrane region" description="Helical" evidence="1">
    <location>
        <begin position="962"/>
        <end position="978"/>
    </location>
</feature>
<dbReference type="AlphaFoldDB" id="A0A0F9QCL3"/>
<evidence type="ECO:0008006" key="3">
    <source>
        <dbReference type="Google" id="ProtNLM"/>
    </source>
</evidence>
<keyword evidence="1" id="KW-1133">Transmembrane helix</keyword>